<dbReference type="AlphaFoldDB" id="A0A5M8Q4R9"/>
<evidence type="ECO:0000256" key="1">
    <source>
        <dbReference type="SAM" id="MobiDB-lite"/>
    </source>
</evidence>
<evidence type="ECO:0000313" key="3">
    <source>
        <dbReference type="Proteomes" id="UP000324767"/>
    </source>
</evidence>
<name>A0A5M8Q4R9_9LECA</name>
<reference evidence="2 3" key="1">
    <citation type="submission" date="2019-09" db="EMBL/GenBank/DDBJ databases">
        <title>The hologenome of the rock-dwelling lichen Lasallia pustulata.</title>
        <authorList>
            <person name="Greshake Tzovaras B."/>
            <person name="Segers F."/>
            <person name="Bicker A."/>
            <person name="Dal Grande F."/>
            <person name="Otte J."/>
            <person name="Hankeln T."/>
            <person name="Schmitt I."/>
            <person name="Ebersberger I."/>
        </authorList>
    </citation>
    <scope>NUCLEOTIDE SEQUENCE [LARGE SCALE GENOMIC DNA]</scope>
    <source>
        <strain evidence="2">A1-1</strain>
    </source>
</reference>
<sequence length="416" mass="46097">MYRTLRTFSTFGRSSFRSHPRHYHNGLAQIQPVRIVRPILTKKRAQTVAMYAAGLAVYLHFVIGANVEEEEVAKTQPKKNKSKEPTTVHNKDGEEGTVEEGVDIAVVPDKLPEDAIFIPLGWARQLPSTFYKGSDPEWQGFIEFSHDQKKSFRIRRELAGLVGHHISELPHFQKLLGTPIQPEKYWLDVDFPDGPPPEYERSGLEITEDYIAWTTRPVSALNHSRLQIALWPTSMGSSFWASSTALWSLQVARFKHFLNLKSNSEADNPDPPNGYIDFRRFAKTTDKQAPEAGSEVGPATDSKTPDSVPAKSTSGPAASDADRVLPPLPSLPQPGEGLESAGAAFTRTLAKTWKPAGIPPPRGTFIVTGLVEVRGPRGMCVLDVQAAYHPRHSSWEAIAIGVRRIQPRKQAPKGGY</sequence>
<comment type="caution">
    <text evidence="2">The sequence shown here is derived from an EMBL/GenBank/DDBJ whole genome shotgun (WGS) entry which is preliminary data.</text>
</comment>
<organism evidence="2 3">
    <name type="scientific">Lasallia pustulata</name>
    <dbReference type="NCBI Taxonomy" id="136370"/>
    <lineage>
        <taxon>Eukaryota</taxon>
        <taxon>Fungi</taxon>
        <taxon>Dikarya</taxon>
        <taxon>Ascomycota</taxon>
        <taxon>Pezizomycotina</taxon>
        <taxon>Lecanoromycetes</taxon>
        <taxon>OSLEUM clade</taxon>
        <taxon>Umbilicariomycetidae</taxon>
        <taxon>Umbilicariales</taxon>
        <taxon>Umbilicariaceae</taxon>
        <taxon>Lasallia</taxon>
    </lineage>
</organism>
<feature type="compositionally biased region" description="Basic and acidic residues" evidence="1">
    <location>
        <begin position="82"/>
        <end position="94"/>
    </location>
</feature>
<dbReference type="Proteomes" id="UP000324767">
    <property type="component" value="Unassembled WGS sequence"/>
</dbReference>
<feature type="region of interest" description="Disordered" evidence="1">
    <location>
        <begin position="72"/>
        <end position="95"/>
    </location>
</feature>
<accession>A0A5M8Q4R9</accession>
<feature type="region of interest" description="Disordered" evidence="1">
    <location>
        <begin position="286"/>
        <end position="337"/>
    </location>
</feature>
<gene>
    <name evidence="2" type="ORF">FRX48_01107</name>
</gene>
<dbReference type="EMBL" id="VXIT01000001">
    <property type="protein sequence ID" value="KAA6416387.1"/>
    <property type="molecule type" value="Genomic_DNA"/>
</dbReference>
<proteinExistence type="predicted"/>
<dbReference type="OrthoDB" id="5316527at2759"/>
<evidence type="ECO:0000313" key="2">
    <source>
        <dbReference type="EMBL" id="KAA6416387.1"/>
    </source>
</evidence>
<protein>
    <submittedName>
        <fullName evidence="2">Uncharacterized protein</fullName>
    </submittedName>
</protein>